<evidence type="ECO:0000313" key="1">
    <source>
        <dbReference type="EMBL" id="MBX61415.1"/>
    </source>
</evidence>
<proteinExistence type="predicted"/>
<organism evidence="1">
    <name type="scientific">Rhizophora mucronata</name>
    <name type="common">Asiatic mangrove</name>
    <dbReference type="NCBI Taxonomy" id="61149"/>
    <lineage>
        <taxon>Eukaryota</taxon>
        <taxon>Viridiplantae</taxon>
        <taxon>Streptophyta</taxon>
        <taxon>Embryophyta</taxon>
        <taxon>Tracheophyta</taxon>
        <taxon>Spermatophyta</taxon>
        <taxon>Magnoliopsida</taxon>
        <taxon>eudicotyledons</taxon>
        <taxon>Gunneridae</taxon>
        <taxon>Pentapetalae</taxon>
        <taxon>rosids</taxon>
        <taxon>fabids</taxon>
        <taxon>Malpighiales</taxon>
        <taxon>Rhizophoraceae</taxon>
        <taxon>Rhizophora</taxon>
    </lineage>
</organism>
<sequence length="31" mass="3539">MQSRLILTNSSTKTPYYTLNSLSPGLLRRKV</sequence>
<dbReference type="EMBL" id="GGEC01080931">
    <property type="protein sequence ID" value="MBX61415.1"/>
    <property type="molecule type" value="Transcribed_RNA"/>
</dbReference>
<dbReference type="AlphaFoldDB" id="A0A2P2Q375"/>
<protein>
    <submittedName>
        <fullName evidence="1">Uncharacterized protein</fullName>
    </submittedName>
</protein>
<name>A0A2P2Q375_RHIMU</name>
<accession>A0A2P2Q375</accession>
<reference evidence="1" key="1">
    <citation type="submission" date="2018-02" db="EMBL/GenBank/DDBJ databases">
        <title>Rhizophora mucronata_Transcriptome.</title>
        <authorList>
            <person name="Meera S.P."/>
            <person name="Sreeshan A."/>
            <person name="Augustine A."/>
        </authorList>
    </citation>
    <scope>NUCLEOTIDE SEQUENCE</scope>
    <source>
        <tissue evidence="1">Leaf</tissue>
    </source>
</reference>